<dbReference type="Gene3D" id="3.40.50.300">
    <property type="entry name" value="P-loop containing nucleotide triphosphate hydrolases"/>
    <property type="match status" value="2"/>
</dbReference>
<protein>
    <submittedName>
        <fullName evidence="6">DUF4011 domain-containing protein</fullName>
    </submittedName>
</protein>
<evidence type="ECO:0000313" key="6">
    <source>
        <dbReference type="EMBL" id="AWX42518.1"/>
    </source>
</evidence>
<dbReference type="EMBL" id="CP030103">
    <property type="protein sequence ID" value="AWX42518.1"/>
    <property type="molecule type" value="Genomic_DNA"/>
</dbReference>
<organism evidence="6 7">
    <name type="scientific">Metamycoplasma cloacale</name>
    <dbReference type="NCBI Taxonomy" id="92401"/>
    <lineage>
        <taxon>Bacteria</taxon>
        <taxon>Bacillati</taxon>
        <taxon>Mycoplasmatota</taxon>
        <taxon>Mycoplasmoidales</taxon>
        <taxon>Metamycoplasmataceae</taxon>
        <taxon>Metamycoplasma</taxon>
    </lineage>
</organism>
<dbReference type="PANTHER" id="PTHR43788">
    <property type="entry name" value="DNA2/NAM7 HELICASE FAMILY MEMBER"/>
    <property type="match status" value="1"/>
</dbReference>
<evidence type="ECO:0000256" key="3">
    <source>
        <dbReference type="ARBA" id="ARBA00022801"/>
    </source>
</evidence>
<dbReference type="SUPFAM" id="SSF52540">
    <property type="entry name" value="P-loop containing nucleoside triphosphate hydrolases"/>
    <property type="match status" value="1"/>
</dbReference>
<dbReference type="AlphaFoldDB" id="A0A2Z4LM24"/>
<evidence type="ECO:0000256" key="4">
    <source>
        <dbReference type="ARBA" id="ARBA00022806"/>
    </source>
</evidence>
<evidence type="ECO:0000256" key="5">
    <source>
        <dbReference type="ARBA" id="ARBA00022840"/>
    </source>
</evidence>
<keyword evidence="3" id="KW-0378">Hydrolase</keyword>
<gene>
    <name evidence="6" type="ORF">DK849_00240</name>
</gene>
<name>A0A2Z4LM24_9BACT</name>
<proteinExistence type="inferred from homology"/>
<dbReference type="InterPro" id="IPR047187">
    <property type="entry name" value="SF1_C_Upf1"/>
</dbReference>
<dbReference type="Proteomes" id="UP000249865">
    <property type="component" value="Chromosome"/>
</dbReference>
<sequence>MENNNLKYQTLMANLQNIDTYDSSLYCSIDNDKFFDVYKAFGEETLNKIFNNYEINCVLSEIGNKELMAKIKTCNSKRDVIDVYKEYNMRIEDSIFKLLGSDLEKAKTQLITKLEIDYQKSIVKWKKILNKAQNINIETNIWPLHIGFFFISVKTEKKTIYAPLFFKEINIEINNSLVNIKSVSDIRVNAKLVTFLSQEGFLLNVDNFDFSGLSIKEVFEYFKKNWNPIYDVPEDIKEKIPNLTQENIENSSIQFHPGIVLGFFNVSSGYLWNQMKKIIENNEFEEILNPDFNKNNYREKVERVIFDNKFKLFKIQNTNFSQDAATVSSLYQDTIIWGPPGTGKSQTISNLIANIIARGFTALVVSQKKAALDVLKNRLKKLSIFCLFALNDKNLRQETFYEPLQEFIHLLENFKITKTEESQQIFSDDDKSHVDNLKHILSIENINDILDFYGAIVHGKFSEKTFLALKELDKDLIYRLPSEVLDEKSLLKHLYETNTNKKANFFTIYPKYLKQVTQFILTEPSLFGIDVDIAVRLVDKIDYETVKVVDEFYKTSLKEKTVNLNDDITFAKMILEKTIEKMNDFSEEEKKQYTAFAMAIRTAHLKPYKFFHRHKEMIKKLFPIIVTTPELDLSMWGKAEFDYAILDESSQIFIEKGIPILYLAKRKVLAGDNRQMQPTRWFSVTYSFDEENDFGNIESLLDYAMARGVYSILLDKNYRSKQAALMTFSSKHFYDSKLDVIDNYEVALSNNKPLEVIQVDGIWNNSMNEAEAQKVIEIAKANLERYKKIIILVFNAKQQDYLITKIFGEEPLLEEAIINEQIDLKNIENIQGDEADLIIMSVVYDHNTSLYGTYVARQGGKNALNVAISRAREKMIVIKSIYADDVEITERSTTDMILFKEWLKFLDLSASDQKNYLDETEKMSLTKTISFSYDPTFKTKVINEFLNVVQHHPDFVIEKDYSIGTKAIDAVLIYKPTQQLIKAYIIDNYKYRDNYLQYIKFKDSVKFLMSKQYPLEVISLIDWPINKNKILKDIMNTLSEYPVKDKEENNG</sequence>
<comment type="similarity">
    <text evidence="1">Belongs to the DNA2/NAM7 helicase family.</text>
</comment>
<dbReference type="GO" id="GO:0043139">
    <property type="term" value="F:5'-3' DNA helicase activity"/>
    <property type="evidence" value="ECO:0007669"/>
    <property type="project" value="TreeGrafter"/>
</dbReference>
<keyword evidence="5" id="KW-0067">ATP-binding</keyword>
<keyword evidence="7" id="KW-1185">Reference proteome</keyword>
<dbReference type="GO" id="GO:0016787">
    <property type="term" value="F:hydrolase activity"/>
    <property type="evidence" value="ECO:0007669"/>
    <property type="project" value="UniProtKB-KW"/>
</dbReference>
<reference evidence="7" key="1">
    <citation type="submission" date="2018-06" db="EMBL/GenBank/DDBJ databases">
        <title>Complete genome sequences of Mycoplasma anatis, M. anseris and M. cloacale type strains.</title>
        <authorList>
            <person name="Grozner D."/>
            <person name="Forro B."/>
            <person name="Sulyok K.M."/>
            <person name="Marton S."/>
            <person name="Kreizinger Z."/>
            <person name="Banyai K."/>
            <person name="Gyuranecz M."/>
        </authorList>
    </citation>
    <scope>NUCLEOTIDE SEQUENCE [LARGE SCALE GENOMIC DNA]</scope>
    <source>
        <strain evidence="7">NCTC 10199</strain>
    </source>
</reference>
<evidence type="ECO:0000313" key="7">
    <source>
        <dbReference type="Proteomes" id="UP000249865"/>
    </source>
</evidence>
<dbReference type="PANTHER" id="PTHR43788:SF8">
    <property type="entry name" value="DNA-BINDING PROTEIN SMUBP-2"/>
    <property type="match status" value="1"/>
</dbReference>
<dbReference type="InterPro" id="IPR041679">
    <property type="entry name" value="DNA2/NAM7-like_C"/>
</dbReference>
<keyword evidence="2" id="KW-0547">Nucleotide-binding</keyword>
<accession>A0A2Z4LM24</accession>
<dbReference type="InterPro" id="IPR027417">
    <property type="entry name" value="P-loop_NTPase"/>
</dbReference>
<evidence type="ECO:0000256" key="2">
    <source>
        <dbReference type="ARBA" id="ARBA00022741"/>
    </source>
</evidence>
<dbReference type="OrthoDB" id="9757917at2"/>
<dbReference type="Pfam" id="PF13087">
    <property type="entry name" value="AAA_12"/>
    <property type="match status" value="1"/>
</dbReference>
<dbReference type="RefSeq" id="WP_051622602.1">
    <property type="nucleotide sequence ID" value="NZ_CP030103.1"/>
</dbReference>
<dbReference type="KEGG" id="mclo:DK849_00240"/>
<dbReference type="CDD" id="cd18808">
    <property type="entry name" value="SF1_C_Upf1"/>
    <property type="match status" value="1"/>
</dbReference>
<dbReference type="GO" id="GO:0005524">
    <property type="term" value="F:ATP binding"/>
    <property type="evidence" value="ECO:0007669"/>
    <property type="project" value="UniProtKB-KW"/>
</dbReference>
<keyword evidence="4" id="KW-0347">Helicase</keyword>
<dbReference type="Pfam" id="PF13086">
    <property type="entry name" value="AAA_11"/>
    <property type="match status" value="1"/>
</dbReference>
<evidence type="ECO:0000256" key="1">
    <source>
        <dbReference type="ARBA" id="ARBA00007913"/>
    </source>
</evidence>
<dbReference type="InterPro" id="IPR050534">
    <property type="entry name" value="Coronavir_polyprotein_1ab"/>
</dbReference>
<dbReference type="InterPro" id="IPR041677">
    <property type="entry name" value="DNA2/NAM7_AAA_11"/>
</dbReference>